<dbReference type="EMBL" id="FZOJ01000004">
    <property type="protein sequence ID" value="SNS14311.1"/>
    <property type="molecule type" value="Genomic_DNA"/>
</dbReference>
<proteinExistence type="inferred from homology"/>
<dbReference type="RefSeq" id="WP_089282037.1">
    <property type="nucleotide sequence ID" value="NZ_FZOJ01000004.1"/>
</dbReference>
<dbReference type="Pfam" id="PF00543">
    <property type="entry name" value="P-II"/>
    <property type="match status" value="1"/>
</dbReference>
<dbReference type="GO" id="GO:0006808">
    <property type="term" value="P:regulation of nitrogen utilization"/>
    <property type="evidence" value="ECO:0007669"/>
    <property type="project" value="InterPro"/>
</dbReference>
<keyword evidence="3" id="KW-1185">Reference proteome</keyword>
<dbReference type="InterPro" id="IPR011322">
    <property type="entry name" value="N-reg_PII-like_a/b"/>
</dbReference>
<dbReference type="InterPro" id="IPR015867">
    <property type="entry name" value="N-reg_PII/ATP_PRibTrfase_C"/>
</dbReference>
<name>A0A239C3V5_9FIRM</name>
<evidence type="ECO:0000256" key="1">
    <source>
        <dbReference type="RuleBase" id="RU003936"/>
    </source>
</evidence>
<dbReference type="SMART" id="SM00938">
    <property type="entry name" value="P-II"/>
    <property type="match status" value="1"/>
</dbReference>
<dbReference type="PROSITE" id="PS51343">
    <property type="entry name" value="PII_GLNB_DOM"/>
    <property type="match status" value="1"/>
</dbReference>
<protein>
    <submittedName>
        <fullName evidence="2">Nitrogen regulatory protein P-II family</fullName>
    </submittedName>
</protein>
<evidence type="ECO:0000313" key="3">
    <source>
        <dbReference type="Proteomes" id="UP000198304"/>
    </source>
</evidence>
<dbReference type="PROSITE" id="PS00638">
    <property type="entry name" value="PII_GLNB_CTER"/>
    <property type="match status" value="1"/>
</dbReference>
<organism evidence="2 3">
    <name type="scientific">Anaerovirgula multivorans</name>
    <dbReference type="NCBI Taxonomy" id="312168"/>
    <lineage>
        <taxon>Bacteria</taxon>
        <taxon>Bacillati</taxon>
        <taxon>Bacillota</taxon>
        <taxon>Clostridia</taxon>
        <taxon>Peptostreptococcales</taxon>
        <taxon>Natronincolaceae</taxon>
        <taxon>Anaerovirgula</taxon>
    </lineage>
</organism>
<dbReference type="SUPFAM" id="SSF54913">
    <property type="entry name" value="GlnB-like"/>
    <property type="match status" value="1"/>
</dbReference>
<sequence length="128" mass="14075">MKEIIAVIRMNMVNQTKNALALEGFPAFTCTKVFGRGKKPVNDQVPEESFLMNSNIPAEVAESISEKHRLLPKRLLSITVPDKDVDRVVNTIIEINQTSNPGDGKIFVLSVGEAVRVRTGETGEQAII</sequence>
<accession>A0A239C3V5</accession>
<comment type="similarity">
    <text evidence="1">Belongs to the P(II) protein family.</text>
</comment>
<dbReference type="PANTHER" id="PTHR30115:SF11">
    <property type="entry name" value="NITROGEN REGULATORY PROTEIN P-II HOMOLOG"/>
    <property type="match status" value="1"/>
</dbReference>
<dbReference type="PRINTS" id="PR00340">
    <property type="entry name" value="PIIGLNB"/>
</dbReference>
<dbReference type="GO" id="GO:0030234">
    <property type="term" value="F:enzyme regulator activity"/>
    <property type="evidence" value="ECO:0007669"/>
    <property type="project" value="InterPro"/>
</dbReference>
<dbReference type="AlphaFoldDB" id="A0A239C3V5"/>
<dbReference type="GO" id="GO:0005829">
    <property type="term" value="C:cytosol"/>
    <property type="evidence" value="ECO:0007669"/>
    <property type="project" value="TreeGrafter"/>
</dbReference>
<dbReference type="Proteomes" id="UP000198304">
    <property type="component" value="Unassembled WGS sequence"/>
</dbReference>
<gene>
    <name evidence="2" type="ORF">SAMN05446037_1004272</name>
</gene>
<evidence type="ECO:0000313" key="2">
    <source>
        <dbReference type="EMBL" id="SNS14311.1"/>
    </source>
</evidence>
<dbReference type="GO" id="GO:0005524">
    <property type="term" value="F:ATP binding"/>
    <property type="evidence" value="ECO:0007669"/>
    <property type="project" value="TreeGrafter"/>
</dbReference>
<dbReference type="Gene3D" id="3.30.70.120">
    <property type="match status" value="1"/>
</dbReference>
<dbReference type="InterPro" id="IPR002187">
    <property type="entry name" value="N-reg_PII"/>
</dbReference>
<reference evidence="2 3" key="1">
    <citation type="submission" date="2017-06" db="EMBL/GenBank/DDBJ databases">
        <authorList>
            <person name="Kim H.J."/>
            <person name="Triplett B.A."/>
        </authorList>
    </citation>
    <scope>NUCLEOTIDE SEQUENCE [LARGE SCALE GENOMIC DNA]</scope>
    <source>
        <strain evidence="2 3">SCA</strain>
    </source>
</reference>
<dbReference type="InterPro" id="IPR017918">
    <property type="entry name" value="N-reg_PII_CS"/>
</dbReference>
<dbReference type="PANTHER" id="PTHR30115">
    <property type="entry name" value="NITROGEN REGULATORY PROTEIN P-II"/>
    <property type="match status" value="1"/>
</dbReference>
<dbReference type="OrthoDB" id="9802729at2"/>